<dbReference type="Proteomes" id="UP001575622">
    <property type="component" value="Unassembled WGS sequence"/>
</dbReference>
<dbReference type="RefSeq" id="WP_373955089.1">
    <property type="nucleotide sequence ID" value="NZ_JBHDLN010000011.1"/>
</dbReference>
<dbReference type="Gene3D" id="3.40.50.150">
    <property type="entry name" value="Vaccinia Virus protein VP39"/>
    <property type="match status" value="1"/>
</dbReference>
<dbReference type="InterPro" id="IPR004556">
    <property type="entry name" value="HemK-like"/>
</dbReference>
<evidence type="ECO:0000256" key="2">
    <source>
        <dbReference type="ARBA" id="ARBA00022603"/>
    </source>
</evidence>
<evidence type="ECO:0000256" key="5">
    <source>
        <dbReference type="ARBA" id="ARBA00048391"/>
    </source>
</evidence>
<keyword evidence="8" id="KW-1185">Reference proteome</keyword>
<evidence type="ECO:0000256" key="1">
    <source>
        <dbReference type="ARBA" id="ARBA00012771"/>
    </source>
</evidence>
<evidence type="ECO:0000259" key="6">
    <source>
        <dbReference type="Pfam" id="PF05175"/>
    </source>
</evidence>
<dbReference type="InterPro" id="IPR022446">
    <property type="entry name" value="MeTrfrase_put"/>
</dbReference>
<evidence type="ECO:0000313" key="8">
    <source>
        <dbReference type="Proteomes" id="UP001575622"/>
    </source>
</evidence>
<keyword evidence="4" id="KW-0949">S-adenosyl-L-methionine</keyword>
<dbReference type="EMBL" id="JBHDLN010000011">
    <property type="protein sequence ID" value="MFB0844844.1"/>
    <property type="molecule type" value="Genomic_DNA"/>
</dbReference>
<dbReference type="Gene3D" id="1.10.8.10">
    <property type="entry name" value="DNA helicase RuvA subunit, C-terminal domain"/>
    <property type="match status" value="1"/>
</dbReference>
<dbReference type="InterPro" id="IPR007848">
    <property type="entry name" value="Small_mtfrase_dom"/>
</dbReference>
<feature type="domain" description="Methyltransferase small" evidence="6">
    <location>
        <begin position="71"/>
        <end position="184"/>
    </location>
</feature>
<dbReference type="PANTHER" id="PTHR18895:SF74">
    <property type="entry name" value="MTRF1L RELEASE FACTOR GLUTAMINE METHYLTRANSFERASE"/>
    <property type="match status" value="1"/>
</dbReference>
<proteinExistence type="predicted"/>
<dbReference type="NCBIfam" id="TIGR00536">
    <property type="entry name" value="hemK_fam"/>
    <property type="match status" value="1"/>
</dbReference>
<keyword evidence="3" id="KW-0808">Transferase</keyword>
<dbReference type="PANTHER" id="PTHR18895">
    <property type="entry name" value="HEMK METHYLTRANSFERASE"/>
    <property type="match status" value="1"/>
</dbReference>
<reference evidence="7 8" key="1">
    <citation type="submission" date="2024-09" db="EMBL/GenBank/DDBJ databases">
        <authorList>
            <person name="Makale K.P.P."/>
            <person name="Makhzoum A."/>
            <person name="Rantong G."/>
            <person name="Rahube T.O."/>
        </authorList>
    </citation>
    <scope>NUCLEOTIDE SEQUENCE [LARGE SCALE GENOMIC DNA]</scope>
    <source>
        <strain evidence="7 8">KM_D13</strain>
    </source>
</reference>
<dbReference type="EC" id="2.1.1.297" evidence="1"/>
<evidence type="ECO:0000313" key="7">
    <source>
        <dbReference type="EMBL" id="MFB0844844.1"/>
    </source>
</evidence>
<accession>A0ABV4V675</accession>
<protein>
    <recommendedName>
        <fullName evidence="1">peptide chain release factor N(5)-glutamine methyltransferase</fullName>
        <ecNumber evidence="1">2.1.1.297</ecNumber>
    </recommendedName>
</protein>
<dbReference type="SUPFAM" id="SSF53335">
    <property type="entry name" value="S-adenosyl-L-methionine-dependent methyltransferases"/>
    <property type="match status" value="1"/>
</dbReference>
<comment type="catalytic activity">
    <reaction evidence="5">
        <text>L-glutaminyl-[peptide chain release factor] + S-adenosyl-L-methionine = N(5)-methyl-L-glutaminyl-[peptide chain release factor] + S-adenosyl-L-homocysteine + H(+)</text>
        <dbReference type="Rhea" id="RHEA:42896"/>
        <dbReference type="Rhea" id="RHEA-COMP:10271"/>
        <dbReference type="Rhea" id="RHEA-COMP:10272"/>
        <dbReference type="ChEBI" id="CHEBI:15378"/>
        <dbReference type="ChEBI" id="CHEBI:30011"/>
        <dbReference type="ChEBI" id="CHEBI:57856"/>
        <dbReference type="ChEBI" id="CHEBI:59789"/>
        <dbReference type="ChEBI" id="CHEBI:61891"/>
        <dbReference type="EC" id="2.1.1.297"/>
    </reaction>
</comment>
<dbReference type="InterPro" id="IPR029063">
    <property type="entry name" value="SAM-dependent_MTases_sf"/>
</dbReference>
<dbReference type="Pfam" id="PF05175">
    <property type="entry name" value="MTS"/>
    <property type="match status" value="1"/>
</dbReference>
<dbReference type="InterPro" id="IPR050320">
    <property type="entry name" value="N5-glutamine_MTase"/>
</dbReference>
<evidence type="ECO:0000256" key="4">
    <source>
        <dbReference type="ARBA" id="ARBA00022691"/>
    </source>
</evidence>
<gene>
    <name evidence="7" type="ORF">ACEU3E_21905</name>
</gene>
<dbReference type="NCBIfam" id="TIGR03704">
    <property type="entry name" value="PrmC_rel_meth"/>
    <property type="match status" value="1"/>
</dbReference>
<organism evidence="7 8">
    <name type="scientific">Paenibacillus oleatilyticus</name>
    <dbReference type="NCBI Taxonomy" id="2594886"/>
    <lineage>
        <taxon>Bacteria</taxon>
        <taxon>Bacillati</taxon>
        <taxon>Bacillota</taxon>
        <taxon>Bacilli</taxon>
        <taxon>Bacillales</taxon>
        <taxon>Paenibacillaceae</taxon>
        <taxon>Paenibacillus</taxon>
    </lineage>
</organism>
<evidence type="ECO:0000256" key="3">
    <source>
        <dbReference type="ARBA" id="ARBA00022679"/>
    </source>
</evidence>
<sequence>MIVRKLRAAGCVFAEEEARLLMSSSNNSSELAKLVDRRIAGFPLEHIIGWADFCGLRIKLEPGIFVPRQRTEFLVRQAVALTRPGDVVIDMCCGSGALGAALAAFTERIELHAVDIDPAAVRCARRNIHLDKGFVYEGDLYDPLPVQLYNRINVIIANAPYVPTEAIKFMPTEARVHEARIALDGGADGLEIQRRIVAEAPLWLAKGGYLLVETSEKQAPLTAELFAQYGLIPKWVRSEEQDANVIIGCRTDGGFLERNSFSPRRS</sequence>
<keyword evidence="2" id="KW-0489">Methyltransferase</keyword>
<name>A0ABV4V675_9BACL</name>
<comment type="caution">
    <text evidence="7">The sequence shown here is derived from an EMBL/GenBank/DDBJ whole genome shotgun (WGS) entry which is preliminary data.</text>
</comment>